<dbReference type="OrthoDB" id="1896853at2759"/>
<gene>
    <name evidence="2" type="ORF">Acr_00g0092950</name>
</gene>
<dbReference type="EMBL" id="BJWL01000442">
    <property type="protein sequence ID" value="GFS44927.1"/>
    <property type="molecule type" value="Genomic_DNA"/>
</dbReference>
<dbReference type="GO" id="GO:0003723">
    <property type="term" value="F:RNA binding"/>
    <property type="evidence" value="ECO:0007669"/>
    <property type="project" value="TreeGrafter"/>
</dbReference>
<dbReference type="PANTHER" id="PTHR47073">
    <property type="entry name" value="PROTEIN ANTI-SILENCING 1"/>
    <property type="match status" value="1"/>
</dbReference>
<dbReference type="InterPro" id="IPR005162">
    <property type="entry name" value="Retrotrans_gag_dom"/>
</dbReference>
<keyword evidence="3" id="KW-1185">Reference proteome</keyword>
<evidence type="ECO:0000313" key="2">
    <source>
        <dbReference type="EMBL" id="GFS44927.1"/>
    </source>
</evidence>
<dbReference type="AlphaFoldDB" id="A0A7J0DXZ3"/>
<evidence type="ECO:0000259" key="1">
    <source>
        <dbReference type="Pfam" id="PF03732"/>
    </source>
</evidence>
<dbReference type="Proteomes" id="UP000585474">
    <property type="component" value="Unassembled WGS sequence"/>
</dbReference>
<dbReference type="PANTHER" id="PTHR47073:SF2">
    <property type="entry name" value="PROTEIN ANTI-SILENCING 1"/>
    <property type="match status" value="1"/>
</dbReference>
<protein>
    <submittedName>
        <fullName evidence="2">Bromo-adjacent homology (BAH) domain-containing protein</fullName>
    </submittedName>
</protein>
<organism evidence="2 3">
    <name type="scientific">Actinidia rufa</name>
    <dbReference type="NCBI Taxonomy" id="165716"/>
    <lineage>
        <taxon>Eukaryota</taxon>
        <taxon>Viridiplantae</taxon>
        <taxon>Streptophyta</taxon>
        <taxon>Embryophyta</taxon>
        <taxon>Tracheophyta</taxon>
        <taxon>Spermatophyta</taxon>
        <taxon>Magnoliopsida</taxon>
        <taxon>eudicotyledons</taxon>
        <taxon>Gunneridae</taxon>
        <taxon>Pentapetalae</taxon>
        <taxon>asterids</taxon>
        <taxon>Ericales</taxon>
        <taxon>Actinidiaceae</taxon>
        <taxon>Actinidia</taxon>
    </lineage>
</organism>
<proteinExistence type="predicted"/>
<accession>A0A7J0DXZ3</accession>
<dbReference type="Pfam" id="PF03732">
    <property type="entry name" value="Retrotrans_gag"/>
    <property type="match status" value="1"/>
</dbReference>
<feature type="domain" description="Retrotransposon gag" evidence="1">
    <location>
        <begin position="486"/>
        <end position="561"/>
    </location>
</feature>
<evidence type="ECO:0000313" key="3">
    <source>
        <dbReference type="Proteomes" id="UP000585474"/>
    </source>
</evidence>
<reference evidence="3" key="1">
    <citation type="submission" date="2019-07" db="EMBL/GenBank/DDBJ databases">
        <title>De Novo Assembly of kiwifruit Actinidia rufa.</title>
        <authorList>
            <person name="Sugita-Konishi S."/>
            <person name="Sato K."/>
            <person name="Mori E."/>
            <person name="Abe Y."/>
            <person name="Kisaki G."/>
            <person name="Hamano K."/>
            <person name="Suezawa K."/>
            <person name="Otani M."/>
            <person name="Fukuda T."/>
            <person name="Manabe T."/>
            <person name="Gomi K."/>
            <person name="Tabuchi M."/>
            <person name="Akimitsu K."/>
            <person name="Kataoka I."/>
        </authorList>
    </citation>
    <scope>NUCLEOTIDE SEQUENCE [LARGE SCALE GENOMIC DNA]</scope>
    <source>
        <strain evidence="3">cv. Fuchu</strain>
    </source>
</reference>
<sequence>MVLRGKGEWVVSIHMDFWIVKGRCLELINGLGPSASKCFPAGRPGAAHCGGKGKFADGSAALVVKCNGGRSGKPRVDPLNTKLCPIVGSSAPPPFQEKKSTFVGHLCIDKIKQQTQREMREAVSTSHCSQPNTIEYEMAMEWCVLQSRSERWWKQIYKVSTRGGVEKTQGQSQVEVSTTSNLVQLVLHLYPFVSRNGFFIITVTTDMWRKKMKYLYYTKCHTSIHRGKANFGLAPDHMITINAVEDLTVHRSPAIPYIDVENNVAPDAFHTFEIVNANVIPEGSVLAKPEVSANDSMVAMFINQIQDRALTFGQSRLIHFGLIFTSEGFVAASPRSFDADCGNDSSRYSIHLRSRLLSRLSTNSPPDNRAHLMANTSQTPDLEGIHFCLLPLRQSPKKLADLAAQFSKSPKRWSRAFDQESATPIKDMDARIDVVNIGTNAPVTLDALIRQTEPPFTERVMEVMVSSRLKLSAQLGGNLDEVMCKAFSATLKGSARSWFRKLSPRTINSFSNLSRLFVLNFMSCRVRQKNASHLFTVHQKDGDSLKDYVKCFKQVVLEVEDPSDKVVVMVDKYIAVKELIDAKRRRRGKDDHKRKEPERRTNYRGEVLMEIENEDFVKRPEKIKTNHLGGIRTRFGSEGCPTSSRKRHVRAASEQLEEAVYNLSTPTSEALQPITFTNEDLRGLHFSHDDALVISATIVNFNV</sequence>
<name>A0A7J0DXZ3_9ERIC</name>
<comment type="caution">
    <text evidence="2">The sequence shown here is derived from an EMBL/GenBank/DDBJ whole genome shotgun (WGS) entry which is preliminary data.</text>
</comment>